<proteinExistence type="predicted"/>
<dbReference type="EMBL" id="CABFPH010000031">
    <property type="protein sequence ID" value="VUD71965.1"/>
    <property type="molecule type" value="Genomic_DNA"/>
</dbReference>
<reference evidence="1 2" key="1">
    <citation type="submission" date="2019-06" db="EMBL/GenBank/DDBJ databases">
        <authorList>
            <person name="Rodrigo-Torres L."/>
            <person name="Arahal R. D."/>
            <person name="Lucena T."/>
        </authorList>
    </citation>
    <scope>NUCLEOTIDE SEQUENCE [LARGE SCALE GENOMIC DNA]</scope>
    <source>
        <strain evidence="1 2">SB0023/3</strain>
    </source>
</reference>
<gene>
    <name evidence="1" type="ORF">MET9862_02557</name>
</gene>
<protein>
    <submittedName>
        <fullName evidence="1">Uncharacterized protein</fullName>
    </submittedName>
</protein>
<organism evidence="1 2">
    <name type="scientific">Methylobacterium symbioticum</name>
    <dbReference type="NCBI Taxonomy" id="2584084"/>
    <lineage>
        <taxon>Bacteria</taxon>
        <taxon>Pseudomonadati</taxon>
        <taxon>Pseudomonadota</taxon>
        <taxon>Alphaproteobacteria</taxon>
        <taxon>Hyphomicrobiales</taxon>
        <taxon>Methylobacteriaceae</taxon>
        <taxon>Methylobacterium</taxon>
    </lineage>
</organism>
<keyword evidence="2" id="KW-1185">Reference proteome</keyword>
<accession>A0A509EER3</accession>
<dbReference type="Proteomes" id="UP000410984">
    <property type="component" value="Unassembled WGS sequence"/>
</dbReference>
<dbReference type="AlphaFoldDB" id="A0A509EER3"/>
<evidence type="ECO:0000313" key="2">
    <source>
        <dbReference type="Proteomes" id="UP000410984"/>
    </source>
</evidence>
<name>A0A509EER3_9HYPH</name>
<sequence>MSLALIVMLSGALGAILITLAARPAADRFLHW</sequence>
<evidence type="ECO:0000313" key="1">
    <source>
        <dbReference type="EMBL" id="VUD71965.1"/>
    </source>
</evidence>